<dbReference type="Gene3D" id="3.40.50.12580">
    <property type="match status" value="1"/>
</dbReference>
<evidence type="ECO:0000313" key="9">
    <source>
        <dbReference type="Proteomes" id="UP000680588"/>
    </source>
</evidence>
<dbReference type="Pfam" id="PF00535">
    <property type="entry name" value="Glycos_transf_2"/>
    <property type="match status" value="1"/>
</dbReference>
<accession>A0A975PCK4</accession>
<evidence type="ECO:0000313" key="8">
    <source>
        <dbReference type="EMBL" id="QWQ35251.1"/>
    </source>
</evidence>
<dbReference type="InterPro" id="IPR051612">
    <property type="entry name" value="Teichoic_Acid_Biosynth"/>
</dbReference>
<dbReference type="RefSeq" id="WP_207347153.1">
    <property type="nucleotide sequence ID" value="NZ_CP076456.1"/>
</dbReference>
<dbReference type="KEGG" id="asun:KG104_12175"/>
<comment type="subcellular location">
    <subcellularLocation>
        <location evidence="1">Cell membrane</location>
        <topology evidence="1">Peripheral membrane protein</topology>
    </subcellularLocation>
</comment>
<evidence type="ECO:0000256" key="1">
    <source>
        <dbReference type="ARBA" id="ARBA00004202"/>
    </source>
</evidence>
<dbReference type="InterPro" id="IPR043148">
    <property type="entry name" value="TagF_C"/>
</dbReference>
<comment type="similarity">
    <text evidence="2">Belongs to the CDP-glycerol glycerophosphotransferase family.</text>
</comment>
<evidence type="ECO:0000259" key="7">
    <source>
        <dbReference type="Pfam" id="PF00535"/>
    </source>
</evidence>
<dbReference type="CDD" id="cd00761">
    <property type="entry name" value="Glyco_tranf_GTA_type"/>
    <property type="match status" value="1"/>
</dbReference>
<reference evidence="8" key="1">
    <citation type="submission" date="2021-06" db="EMBL/GenBank/DDBJ databases">
        <title>Novel species in genus Arthrobacter.</title>
        <authorList>
            <person name="Zhang G."/>
        </authorList>
    </citation>
    <scope>NUCLEOTIDE SEQUENCE</scope>
    <source>
        <strain evidence="8">Zg-ZUI122</strain>
    </source>
</reference>
<protein>
    <submittedName>
        <fullName evidence="8">Bifunctional glycosyltransferase family 2 protein/CDP-glycerol:glycerophosphate glycerophosphotransferase</fullName>
    </submittedName>
</protein>
<dbReference type="GO" id="GO:0019350">
    <property type="term" value="P:teichoic acid biosynthetic process"/>
    <property type="evidence" value="ECO:0007669"/>
    <property type="project" value="UniProtKB-KW"/>
</dbReference>
<evidence type="ECO:0000256" key="4">
    <source>
        <dbReference type="ARBA" id="ARBA00022679"/>
    </source>
</evidence>
<proteinExistence type="inferred from homology"/>
<dbReference type="PANTHER" id="PTHR37316">
    <property type="entry name" value="TEICHOIC ACID GLYCEROL-PHOSPHATE PRIMASE"/>
    <property type="match status" value="1"/>
</dbReference>
<keyword evidence="4" id="KW-0808">Transferase</keyword>
<dbReference type="Pfam" id="PF04464">
    <property type="entry name" value="Glyphos_transf"/>
    <property type="match status" value="1"/>
</dbReference>
<dbReference type="SUPFAM" id="SSF53448">
    <property type="entry name" value="Nucleotide-diphospho-sugar transferases"/>
    <property type="match status" value="1"/>
</dbReference>
<dbReference type="AlphaFoldDB" id="A0A975PCK4"/>
<keyword evidence="9" id="KW-1185">Reference proteome</keyword>
<dbReference type="InterPro" id="IPR001173">
    <property type="entry name" value="Glyco_trans_2-like"/>
</dbReference>
<dbReference type="PANTHER" id="PTHR37316:SF3">
    <property type="entry name" value="TEICHOIC ACID GLYCEROL-PHOSPHATE TRANSFERASE"/>
    <property type="match status" value="1"/>
</dbReference>
<dbReference type="Gene3D" id="3.40.50.11820">
    <property type="match status" value="1"/>
</dbReference>
<evidence type="ECO:0000256" key="6">
    <source>
        <dbReference type="ARBA" id="ARBA00023136"/>
    </source>
</evidence>
<evidence type="ECO:0000256" key="2">
    <source>
        <dbReference type="ARBA" id="ARBA00010488"/>
    </source>
</evidence>
<dbReference type="InterPro" id="IPR007554">
    <property type="entry name" value="Glycerophosphate_synth"/>
</dbReference>
<feature type="domain" description="Glycosyltransferase 2-like" evidence="7">
    <location>
        <begin position="52"/>
        <end position="178"/>
    </location>
</feature>
<keyword evidence="3" id="KW-1003">Cell membrane</keyword>
<evidence type="ECO:0000256" key="5">
    <source>
        <dbReference type="ARBA" id="ARBA00022944"/>
    </source>
</evidence>
<dbReference type="EMBL" id="CP076456">
    <property type="protein sequence ID" value="QWQ35251.1"/>
    <property type="molecule type" value="Genomic_DNA"/>
</dbReference>
<dbReference type="GO" id="GO:0047355">
    <property type="term" value="F:CDP-glycerol glycerophosphotransferase activity"/>
    <property type="evidence" value="ECO:0007669"/>
    <property type="project" value="InterPro"/>
</dbReference>
<dbReference type="InterPro" id="IPR029044">
    <property type="entry name" value="Nucleotide-diphossugar_trans"/>
</dbReference>
<gene>
    <name evidence="8" type="ORF">KG104_12175</name>
</gene>
<dbReference type="InterPro" id="IPR043149">
    <property type="entry name" value="TagF_N"/>
</dbReference>
<dbReference type="Proteomes" id="UP000680588">
    <property type="component" value="Chromosome"/>
</dbReference>
<sequence length="1218" mass="136013">MRQVKKSIDRAMRLSWNALPKGLQANVRPLIPNQIKPATSPVGEPPENSLLSVIVPVYNVRKYIEKCLESILSQDYKNLEVIIVDDGSTDGSDQVVEAYMSRHKRVRMLRVNHAGNGTARNVGIQAAKGKYLTFVDSDDIVEPGAYTTMINQLKSSGSDFVSGAFYRQKGSKKWLPQMMSEIHGEDRIGIAVDDFPEILRDVFLWNKVFIREFWNQSVGSIPEGVLYEDQETIVRAFLRAGSFDVLQQPVYTWRIREDNSSITQQKGDLNDLIDRMRAALIVTELVEIEAKAETKRAWYVKSLGEDLRLYIDQVPQATDAYWDVLQSSVSQLYAKAEPDVFSLLPVADRVVVSLVSEDRRGDVENVLVSFRDNGRTFPVRAVNGVLYAEPIYAKELTPQLPLHLLQFHPVDTQLKTRLLSISWADTDTVEVRGAAYIQGLDASNHPYKTHLELLNTTTGDRLTVQATASPDRWIDQVSGDRWNSYAGCVFSATIKTSDLLSAAGKATPNGQEWSLLVSVDSAGISETDVIRVRDGEKLPFQLPTGKAGNRSRVVAQIDRTRGLRFRVIRYGSMASQVTVSGRTVKIRFEGSSNIPENIYVKSGEDELLSSVTDSPTGRVFAVELPVPPNGREVAWDVYGQSGTGKPHFVGWPGASSDPSGLPPVGGALSVFPTGYGYLRINVRSWRVTASDCTVNQDHSALVVTGTSAYLKAGNEMMLDLILATPRSYISPRKVSFTPGSEVFTAIFPLSSDRWGHGNATPETGHYKLYARTIDDNGTVRRHTVRAVGALAQSVPAEHLTDRLRIVLSAEDRERSFVVKVLAPYQLNERGPFAQQQLRTKHLSDSTEIDPEAVLFESFAGKSATDSVRAISDEIGRTRPDYKRYWTITDHSVSVPKGCTGILIYSADWYRILNTVGTLVNNNNFPHYFRKREGQVYVQTWHGTPLKKIGNHTPVANLSASYRRLMEREAKFWDLLIAQNEFAGETLPRAFGYLGNVVTTGYPRNDVLHDADSSNRRSKVRSALGLNEDTFAILYTPTWRDNVRTAQNRFDVVNYLDYEEIAEELGSRFRVLSRGHHNVAGQRKTADRSTYIDVTSYPEIADLYLAADLMITDYSSSMFDYCGTEKPILFLAPDIDQYENETRGFYFNFRDVAPGPLLSSTSEVIDAIKRLDSINSEYQERYSAFVAKYASLDDGKAAQRLLESFPHSPAHGGPVNQTA</sequence>
<dbReference type="GO" id="GO:0005886">
    <property type="term" value="C:plasma membrane"/>
    <property type="evidence" value="ECO:0007669"/>
    <property type="project" value="UniProtKB-SubCell"/>
</dbReference>
<keyword evidence="5" id="KW-0777">Teichoic acid biosynthesis</keyword>
<dbReference type="Gene3D" id="3.90.550.10">
    <property type="entry name" value="Spore Coat Polysaccharide Biosynthesis Protein SpsA, Chain A"/>
    <property type="match status" value="1"/>
</dbReference>
<evidence type="ECO:0000256" key="3">
    <source>
        <dbReference type="ARBA" id="ARBA00022475"/>
    </source>
</evidence>
<organism evidence="8 9">
    <name type="scientific">Arthrobacter sunyaminii</name>
    <dbReference type="NCBI Taxonomy" id="2816859"/>
    <lineage>
        <taxon>Bacteria</taxon>
        <taxon>Bacillati</taxon>
        <taxon>Actinomycetota</taxon>
        <taxon>Actinomycetes</taxon>
        <taxon>Micrococcales</taxon>
        <taxon>Micrococcaceae</taxon>
        <taxon>Arthrobacter</taxon>
    </lineage>
</organism>
<dbReference type="SUPFAM" id="SSF53756">
    <property type="entry name" value="UDP-Glycosyltransferase/glycogen phosphorylase"/>
    <property type="match status" value="1"/>
</dbReference>
<name>A0A975PCK4_9MICC</name>
<keyword evidence="6" id="KW-0472">Membrane</keyword>